<dbReference type="Proteomes" id="UP000886501">
    <property type="component" value="Unassembled WGS sequence"/>
</dbReference>
<comment type="caution">
    <text evidence="1">The sequence shown here is derived from an EMBL/GenBank/DDBJ whole genome shotgun (WGS) entry which is preliminary data.</text>
</comment>
<proteinExistence type="predicted"/>
<protein>
    <submittedName>
        <fullName evidence="1">Uncharacterized protein</fullName>
    </submittedName>
</protein>
<organism evidence="1 2">
    <name type="scientific">Thelephora ganbajun</name>
    <name type="common">Ganba fungus</name>
    <dbReference type="NCBI Taxonomy" id="370292"/>
    <lineage>
        <taxon>Eukaryota</taxon>
        <taxon>Fungi</taxon>
        <taxon>Dikarya</taxon>
        <taxon>Basidiomycota</taxon>
        <taxon>Agaricomycotina</taxon>
        <taxon>Agaricomycetes</taxon>
        <taxon>Thelephorales</taxon>
        <taxon>Thelephoraceae</taxon>
        <taxon>Thelephora</taxon>
    </lineage>
</organism>
<evidence type="ECO:0000313" key="2">
    <source>
        <dbReference type="Proteomes" id="UP000886501"/>
    </source>
</evidence>
<sequence>MVYKEQAASDTVDDGPPISVPDSGDTGESGKLKMIVQLVRKCMGIKDIASMRLSLPASLLEPVPNLEYWHYLDRPDLFAAINDSEDPFERMLAALRFTFSKDLKFIRGKVCKPYNSVLGEHFRAHWDVIPVSYPADPRGPPLQHLYISSPASTSSLSATRLSLETDSIKSGRSAFSYISFGRTAKSTPATSPEPVGSNVDAQMSSLSLGAGATELLEADSNDKTKRIRVIYVTEQVSHHPPVSSYYASCPARQVELRGVDQISAKVSGTTLRVSPGLYNKGIFVKITGGPGEGEEYHITHPVASVNGILRGNFYITVADSTIVTVKGAKDGVGYRAVIEYKEESWLGRAMFALEGVIHTYEEGETEYKEWTKAKHVPTDRIVAYFDGSWKGRIRYRLANGSTSWATLIDISTLHPVPKAVRALESQLPTESRKLWDSVTSRLLNKEYSEATKFKQAIEQKQRDDATERRNRGVEFIPVYFEKDIDGGTPQLTVEGRKAVEEEIAESSSYPLETVPSKPT</sequence>
<reference evidence="1" key="2">
    <citation type="journal article" date="2020" name="Nat. Commun.">
        <title>Large-scale genome sequencing of mycorrhizal fungi provides insights into the early evolution of symbiotic traits.</title>
        <authorList>
            <person name="Miyauchi S."/>
            <person name="Kiss E."/>
            <person name="Kuo A."/>
            <person name="Drula E."/>
            <person name="Kohler A."/>
            <person name="Sanchez-Garcia M."/>
            <person name="Morin E."/>
            <person name="Andreopoulos B."/>
            <person name="Barry K.W."/>
            <person name="Bonito G."/>
            <person name="Buee M."/>
            <person name="Carver A."/>
            <person name="Chen C."/>
            <person name="Cichocki N."/>
            <person name="Clum A."/>
            <person name="Culley D."/>
            <person name="Crous P.W."/>
            <person name="Fauchery L."/>
            <person name="Girlanda M."/>
            <person name="Hayes R.D."/>
            <person name="Keri Z."/>
            <person name="LaButti K."/>
            <person name="Lipzen A."/>
            <person name="Lombard V."/>
            <person name="Magnuson J."/>
            <person name="Maillard F."/>
            <person name="Murat C."/>
            <person name="Nolan M."/>
            <person name="Ohm R.A."/>
            <person name="Pangilinan J."/>
            <person name="Pereira M.F."/>
            <person name="Perotto S."/>
            <person name="Peter M."/>
            <person name="Pfister S."/>
            <person name="Riley R."/>
            <person name="Sitrit Y."/>
            <person name="Stielow J.B."/>
            <person name="Szollosi G."/>
            <person name="Zifcakova L."/>
            <person name="Stursova M."/>
            <person name="Spatafora J.W."/>
            <person name="Tedersoo L."/>
            <person name="Vaario L.M."/>
            <person name="Yamada A."/>
            <person name="Yan M."/>
            <person name="Wang P."/>
            <person name="Xu J."/>
            <person name="Bruns T."/>
            <person name="Baldrian P."/>
            <person name="Vilgalys R."/>
            <person name="Dunand C."/>
            <person name="Henrissat B."/>
            <person name="Grigoriev I.V."/>
            <person name="Hibbett D."/>
            <person name="Nagy L.G."/>
            <person name="Martin F.M."/>
        </authorList>
    </citation>
    <scope>NUCLEOTIDE SEQUENCE</scope>
    <source>
        <strain evidence="1">P2</strain>
    </source>
</reference>
<name>A0ACB6ZV90_THEGA</name>
<gene>
    <name evidence="1" type="ORF">BDM02DRAFT_3086907</name>
</gene>
<dbReference type="EMBL" id="MU117963">
    <property type="protein sequence ID" value="KAF9653725.1"/>
    <property type="molecule type" value="Genomic_DNA"/>
</dbReference>
<reference evidence="1" key="1">
    <citation type="submission" date="2019-10" db="EMBL/GenBank/DDBJ databases">
        <authorList>
            <consortium name="DOE Joint Genome Institute"/>
            <person name="Kuo A."/>
            <person name="Miyauchi S."/>
            <person name="Kiss E."/>
            <person name="Drula E."/>
            <person name="Kohler A."/>
            <person name="Sanchez-Garcia M."/>
            <person name="Andreopoulos B."/>
            <person name="Barry K.W."/>
            <person name="Bonito G."/>
            <person name="Buee M."/>
            <person name="Carver A."/>
            <person name="Chen C."/>
            <person name="Cichocki N."/>
            <person name="Clum A."/>
            <person name="Culley D."/>
            <person name="Crous P.W."/>
            <person name="Fauchery L."/>
            <person name="Girlanda M."/>
            <person name="Hayes R."/>
            <person name="Keri Z."/>
            <person name="Labutti K."/>
            <person name="Lipzen A."/>
            <person name="Lombard V."/>
            <person name="Magnuson J."/>
            <person name="Maillard F."/>
            <person name="Morin E."/>
            <person name="Murat C."/>
            <person name="Nolan M."/>
            <person name="Ohm R."/>
            <person name="Pangilinan J."/>
            <person name="Pereira M."/>
            <person name="Perotto S."/>
            <person name="Peter M."/>
            <person name="Riley R."/>
            <person name="Sitrit Y."/>
            <person name="Stielow B."/>
            <person name="Szollosi G."/>
            <person name="Zifcakova L."/>
            <person name="Stursova M."/>
            <person name="Spatafora J.W."/>
            <person name="Tedersoo L."/>
            <person name="Vaario L.-M."/>
            <person name="Yamada A."/>
            <person name="Yan M."/>
            <person name="Wang P."/>
            <person name="Xu J."/>
            <person name="Bruns T."/>
            <person name="Baldrian P."/>
            <person name="Vilgalys R."/>
            <person name="Henrissat B."/>
            <person name="Grigoriev I.V."/>
            <person name="Hibbett D."/>
            <person name="Nagy L.G."/>
            <person name="Martin F.M."/>
        </authorList>
    </citation>
    <scope>NUCLEOTIDE SEQUENCE</scope>
    <source>
        <strain evidence="1">P2</strain>
    </source>
</reference>
<evidence type="ECO:0000313" key="1">
    <source>
        <dbReference type="EMBL" id="KAF9653725.1"/>
    </source>
</evidence>
<accession>A0ACB6ZV90</accession>
<keyword evidence="2" id="KW-1185">Reference proteome</keyword>